<evidence type="ECO:0000256" key="4">
    <source>
        <dbReference type="ARBA" id="ARBA00022771"/>
    </source>
</evidence>
<dbReference type="PANTHER" id="PTHR23044:SF61">
    <property type="entry name" value="3'-5' EXORIBONUCLEASE 1-RELATED"/>
    <property type="match status" value="1"/>
</dbReference>
<dbReference type="eggNOG" id="KOG0542">
    <property type="taxonomic scope" value="Eukaryota"/>
</dbReference>
<comment type="similarity">
    <text evidence="9">Belongs to the ERI2 family.</text>
</comment>
<evidence type="ECO:0000256" key="6">
    <source>
        <dbReference type="ARBA" id="ARBA00022833"/>
    </source>
</evidence>
<dbReference type="HOGENOM" id="CLU_025844_0_0_1"/>
<dbReference type="Xenbase" id="XB-GENE-970828">
    <property type="gene designation" value="eri2"/>
</dbReference>
<dbReference type="CTD" id="112479"/>
<evidence type="ECO:0000259" key="14">
    <source>
        <dbReference type="PROSITE" id="PS51999"/>
    </source>
</evidence>
<dbReference type="KEGG" id="xtr:100144730"/>
<dbReference type="RefSeq" id="XP_002932007.2">
    <property type="nucleotide sequence ID" value="XM_002931961.5"/>
</dbReference>
<dbReference type="AGR" id="Xenbase:XB-GENE-970828"/>
<dbReference type="FunFam" id="3.30.420.10:FF:000062">
    <property type="entry name" value="ERI1 exoribonuclease 2 isoform X1"/>
    <property type="match status" value="1"/>
</dbReference>
<keyword evidence="5" id="KW-0378">Hydrolase</keyword>
<feature type="compositionally biased region" description="Polar residues" evidence="13">
    <location>
        <begin position="280"/>
        <end position="295"/>
    </location>
</feature>
<dbReference type="OMA" id="RAFFCCP"/>
<keyword evidence="16" id="KW-1185">Reference proteome</keyword>
<dbReference type="InterPro" id="IPR012337">
    <property type="entry name" value="RNaseH-like_sf"/>
</dbReference>
<evidence type="ECO:0000256" key="10">
    <source>
        <dbReference type="ARBA" id="ARBA00068097"/>
    </source>
</evidence>
<evidence type="ECO:0000256" key="3">
    <source>
        <dbReference type="ARBA" id="ARBA00022723"/>
    </source>
</evidence>
<reference evidence="15" key="1">
    <citation type="journal article" date="2010" name="Science">
        <title>The genome of the Western clawed frog Xenopus tropicalis.</title>
        <authorList>
            <person name="Hellsten U."/>
            <person name="Harland R.M."/>
            <person name="Gilchrist M.J."/>
            <person name="Hendrix D."/>
            <person name="Jurka J."/>
            <person name="Kapitonov V."/>
            <person name="Ovcharenko I."/>
            <person name="Putnam N.H."/>
            <person name="Shu S."/>
            <person name="Taher L."/>
            <person name="Blitz I.L."/>
            <person name="Blumberg B."/>
            <person name="Dichmann D.S."/>
            <person name="Dubchak I."/>
            <person name="Amaya E."/>
            <person name="Detter J.C."/>
            <person name="Fletcher R."/>
            <person name="Gerhard D.S."/>
            <person name="Goodstein D."/>
            <person name="Graves T."/>
            <person name="Grigoriev I.V."/>
            <person name="Grimwood J."/>
            <person name="Kawashima T."/>
            <person name="Lindquist E."/>
            <person name="Lucas S.M."/>
            <person name="Mead P.E."/>
            <person name="Mitros T."/>
            <person name="Ogino H."/>
            <person name="Ohta Y."/>
            <person name="Poliakov A.V."/>
            <person name="Pollet N."/>
            <person name="Robert J."/>
            <person name="Salamov A."/>
            <person name="Sater A.K."/>
            <person name="Schmutz J."/>
            <person name="Terry A."/>
            <person name="Vize P.D."/>
            <person name="Warren W.C."/>
            <person name="Wells D."/>
            <person name="Wills A."/>
            <person name="Wilson R.K."/>
            <person name="Zimmerman L.B."/>
            <person name="Zorn A.M."/>
            <person name="Grainger R."/>
            <person name="Grammer T."/>
            <person name="Khokha M.K."/>
            <person name="Richardson P.M."/>
            <person name="Rokhsar D.S."/>
        </authorList>
    </citation>
    <scope>NUCLEOTIDE SEQUENCE [LARGE SCALE GENOMIC DNA]</scope>
    <source>
        <strain evidence="15">Nigerian</strain>
    </source>
</reference>
<evidence type="ECO:0000256" key="2">
    <source>
        <dbReference type="ARBA" id="ARBA00022722"/>
    </source>
</evidence>
<dbReference type="Gene3D" id="3.30.420.10">
    <property type="entry name" value="Ribonuclease H-like superfamily/Ribonuclease H"/>
    <property type="match status" value="1"/>
</dbReference>
<organism evidence="15">
    <name type="scientific">Xenopus tropicalis</name>
    <name type="common">Western clawed frog</name>
    <name type="synonym">Silurana tropicalis</name>
    <dbReference type="NCBI Taxonomy" id="8364"/>
    <lineage>
        <taxon>Eukaryota</taxon>
        <taxon>Metazoa</taxon>
        <taxon>Chordata</taxon>
        <taxon>Craniata</taxon>
        <taxon>Vertebrata</taxon>
        <taxon>Euteleostomi</taxon>
        <taxon>Amphibia</taxon>
        <taxon>Batrachia</taxon>
        <taxon>Anura</taxon>
        <taxon>Pipoidea</taxon>
        <taxon>Pipidae</taxon>
        <taxon>Xenopodinae</taxon>
        <taxon>Xenopus</taxon>
        <taxon>Silurana</taxon>
    </lineage>
</organism>
<keyword evidence="2" id="KW-0540">Nuclease</keyword>
<comment type="cofactor">
    <cofactor evidence="1">
        <name>Mg(2+)</name>
        <dbReference type="ChEBI" id="CHEBI:18420"/>
    </cofactor>
</comment>
<dbReference type="GeneTree" id="ENSGT00530000063205"/>
<evidence type="ECO:0000256" key="13">
    <source>
        <dbReference type="SAM" id="MobiDB-lite"/>
    </source>
</evidence>
<dbReference type="InterPro" id="IPR036397">
    <property type="entry name" value="RNaseH_sf"/>
</dbReference>
<keyword evidence="4 12" id="KW-0863">Zinc-finger</keyword>
<accession>F6R566</accession>
<evidence type="ECO:0000313" key="16">
    <source>
        <dbReference type="Proteomes" id="UP000008143"/>
    </source>
</evidence>
<sequence length="693" mass="76502">MATKQLAKQLGLIRRSSKTSLSSNNISHPKARQFFEYLIIIDFESTCWKDGKHSTQEIIEFPAVLLNVANGEIESEFHTYVQPQEHPILSEFCTELTGIKQLQVDNGVPLKICLSQFNSWIQKLQKEKGIAFVTAVPTHSAAEHKMCAFVTWSDWDLGVCLLYECRRKQMKKPDILNSWIDLRATYKLFYNRRPKGLNGALQDLGIEFSGREHSGLDDSRNTAKLAWRMIRDGCVMKITKSLDKVNHKISYTRPAQVLPAQDANSVQVGNIQTSKKDSENNPQQSGKNDTCGNAVNLQKDLEPSSLKINNKPVVGGDKTVTMLTGHQGQKILPSQTLINGLSTTLGNGPKRCFTNRTSLGSLQTGAPLGAFTSTPAEHSLVSGHVLMSTTVTSVTDISALEISSTSECLSMLADWEDAAVIEDSQEEPSVTTNEQSDMLMAESSGHITLPETNTGNCNRIGNDKYGHFRPQISHSHSVAYQSPNTTIYNVNVKQTVSSSSAFKIPCVLASRSTEMMSGSAQLHNMPLPLPSFPKRKLSSVSFYSPPKKQPFIIHEDKCSSNNRSLPIISSRPHNVPPTILNATVNNTFKAARSGKITAPMCNCGRRAKRLTVSNTGPNQGKAFYTCSVKKRNEENKKGCDYFKWEHTVVKEKSAQSTIVLSKSGISFTSNNSFTPANSASRRSFVCLRPSMRT</sequence>
<keyword evidence="6" id="KW-0862">Zinc</keyword>
<dbReference type="PANTHER" id="PTHR23044">
    <property type="entry name" value="3'-5' EXONUCLEASE ERI1-RELATED"/>
    <property type="match status" value="1"/>
</dbReference>
<dbReference type="ExpressionAtlas" id="F6R566">
    <property type="expression patterns" value="baseline"/>
</dbReference>
<evidence type="ECO:0000256" key="7">
    <source>
        <dbReference type="ARBA" id="ARBA00022839"/>
    </source>
</evidence>
<keyword evidence="7" id="KW-0269">Exonuclease</keyword>
<evidence type="ECO:0000256" key="1">
    <source>
        <dbReference type="ARBA" id="ARBA00001946"/>
    </source>
</evidence>
<gene>
    <name evidence="15 17 18" type="primary">eri2</name>
</gene>
<dbReference type="InterPro" id="IPR013520">
    <property type="entry name" value="Ribonucl_H"/>
</dbReference>
<dbReference type="InterPro" id="IPR010666">
    <property type="entry name" value="Znf_GRF"/>
</dbReference>
<evidence type="ECO:0000313" key="17">
    <source>
        <dbReference type="RefSeq" id="XP_002932007.2"/>
    </source>
</evidence>
<reference evidence="15" key="2">
    <citation type="submission" date="2011-06" db="UniProtKB">
        <authorList>
            <consortium name="Ensembl"/>
        </authorList>
    </citation>
    <scope>IDENTIFICATION</scope>
</reference>
<evidence type="ECO:0000256" key="11">
    <source>
        <dbReference type="ARBA" id="ARBA00083876"/>
    </source>
</evidence>
<dbReference type="Ensembl" id="ENSXETT00000089110">
    <property type="protein sequence ID" value="ENSXETP00000067818"/>
    <property type="gene ID" value="ENSXETG00000016659"/>
</dbReference>
<dbReference type="Proteomes" id="UP000008143">
    <property type="component" value="Chromosome 9"/>
</dbReference>
<evidence type="ECO:0000256" key="5">
    <source>
        <dbReference type="ARBA" id="ARBA00022801"/>
    </source>
</evidence>
<dbReference type="OrthoDB" id="448399at2759"/>
<dbReference type="CDD" id="cd06133">
    <property type="entry name" value="ERI-1_3'hExo_like"/>
    <property type="match status" value="1"/>
</dbReference>
<dbReference type="PROSITE" id="PS51999">
    <property type="entry name" value="ZF_GRF"/>
    <property type="match status" value="1"/>
</dbReference>
<keyword evidence="3" id="KW-0479">Metal-binding</keyword>
<dbReference type="Pfam" id="PF00929">
    <property type="entry name" value="RNase_T"/>
    <property type="match status" value="1"/>
</dbReference>
<feature type="domain" description="GRF-type" evidence="14">
    <location>
        <begin position="601"/>
        <end position="648"/>
    </location>
</feature>
<evidence type="ECO:0000313" key="15">
    <source>
        <dbReference type="Ensembl" id="ENSXETP00000036338"/>
    </source>
</evidence>
<dbReference type="GeneID" id="100144730"/>
<evidence type="ECO:0000256" key="9">
    <source>
        <dbReference type="ARBA" id="ARBA00038042"/>
    </source>
</evidence>
<dbReference type="GO" id="GO:0000175">
    <property type="term" value="F:3'-5'-RNA exonuclease activity"/>
    <property type="evidence" value="ECO:0000318"/>
    <property type="project" value="GO_Central"/>
</dbReference>
<protein>
    <recommendedName>
        <fullName evidence="10">ERI1 exoribonuclease 2</fullName>
    </recommendedName>
    <alternativeName>
        <fullName evidence="11">Exonuclease domain-containing protein 1</fullName>
    </alternativeName>
</protein>
<name>F6R566_XENTR</name>
<dbReference type="Bgee" id="ENSXETG00000016659">
    <property type="expression patterns" value="Expressed in egg cell and 8 other cell types or tissues"/>
</dbReference>
<accession>A0A6I8QGZ5</accession>
<reference evidence="17" key="3">
    <citation type="submission" date="2025-04" db="UniProtKB">
        <authorList>
            <consortium name="RefSeq"/>
        </authorList>
    </citation>
    <scope>IDENTIFICATION</scope>
    <source>
        <strain evidence="17">Nigerian</strain>
        <tissue evidence="17">Liver and blood</tissue>
    </source>
</reference>
<dbReference type="SMART" id="SM00479">
    <property type="entry name" value="EXOIII"/>
    <property type="match status" value="1"/>
</dbReference>
<dbReference type="SUPFAM" id="SSF53098">
    <property type="entry name" value="Ribonuclease H-like"/>
    <property type="match status" value="1"/>
</dbReference>
<evidence type="ECO:0000313" key="18">
    <source>
        <dbReference type="Xenbase" id="XB-GENE-970828"/>
    </source>
</evidence>
<evidence type="ECO:0000256" key="8">
    <source>
        <dbReference type="ARBA" id="ARBA00022842"/>
    </source>
</evidence>
<keyword evidence="8" id="KW-0460">Magnesium</keyword>
<feature type="compositionally biased region" description="Polar residues" evidence="13">
    <location>
        <begin position="262"/>
        <end position="273"/>
    </location>
</feature>
<dbReference type="GO" id="GO:0003676">
    <property type="term" value="F:nucleic acid binding"/>
    <property type="evidence" value="ECO:0007669"/>
    <property type="project" value="InterPro"/>
</dbReference>
<dbReference type="Ensembl" id="ENSXETT00000036338">
    <property type="protein sequence ID" value="ENSXETP00000036338"/>
    <property type="gene ID" value="ENSXETG00000016659"/>
</dbReference>
<feature type="region of interest" description="Disordered" evidence="13">
    <location>
        <begin position="262"/>
        <end position="295"/>
    </location>
</feature>
<dbReference type="GO" id="GO:0008270">
    <property type="term" value="F:zinc ion binding"/>
    <property type="evidence" value="ECO:0007669"/>
    <property type="project" value="UniProtKB-KW"/>
</dbReference>
<evidence type="ECO:0000256" key="12">
    <source>
        <dbReference type="PROSITE-ProRule" id="PRU01343"/>
    </source>
</evidence>
<proteinExistence type="inferred from homology"/>
<dbReference type="InterPro" id="IPR047201">
    <property type="entry name" value="ERI-1_3'hExo-like"/>
</dbReference>
<dbReference type="InterPro" id="IPR051274">
    <property type="entry name" value="3-5_Exoribonuclease"/>
</dbReference>
<dbReference type="AlphaFoldDB" id="F6R566"/>
<dbReference type="Pfam" id="PF06839">
    <property type="entry name" value="Zn_ribbon_GRF"/>
    <property type="match status" value="1"/>
</dbReference>